<gene>
    <name evidence="1" type="ORF">L1987_79720</name>
</gene>
<reference evidence="1 2" key="2">
    <citation type="journal article" date="2022" name="Mol. Ecol. Resour.">
        <title>The genomes of chicory, endive, great burdock and yacon provide insights into Asteraceae paleo-polyploidization history and plant inulin production.</title>
        <authorList>
            <person name="Fan W."/>
            <person name="Wang S."/>
            <person name="Wang H."/>
            <person name="Wang A."/>
            <person name="Jiang F."/>
            <person name="Liu H."/>
            <person name="Zhao H."/>
            <person name="Xu D."/>
            <person name="Zhang Y."/>
        </authorList>
    </citation>
    <scope>NUCLEOTIDE SEQUENCE [LARGE SCALE GENOMIC DNA]</scope>
    <source>
        <strain evidence="2">cv. Yunnan</strain>
        <tissue evidence="1">Leaves</tissue>
    </source>
</reference>
<evidence type="ECO:0000313" key="1">
    <source>
        <dbReference type="EMBL" id="KAI3686050.1"/>
    </source>
</evidence>
<reference evidence="2" key="1">
    <citation type="journal article" date="2022" name="Mol. Ecol. Resour.">
        <title>The genomes of chicory, endive, great burdock and yacon provide insights into Asteraceae palaeo-polyploidization history and plant inulin production.</title>
        <authorList>
            <person name="Fan W."/>
            <person name="Wang S."/>
            <person name="Wang H."/>
            <person name="Wang A."/>
            <person name="Jiang F."/>
            <person name="Liu H."/>
            <person name="Zhao H."/>
            <person name="Xu D."/>
            <person name="Zhang Y."/>
        </authorList>
    </citation>
    <scope>NUCLEOTIDE SEQUENCE [LARGE SCALE GENOMIC DNA]</scope>
    <source>
        <strain evidence="2">cv. Yunnan</strain>
    </source>
</reference>
<sequence length="168" mass="18735">MIIAIVALSALEVVFGIFFCTNIYLHASSRGKCYTILKFIGIISADIGPISLVLVTPKHSWWMAHVVISVICVVFGTMAASLFAWVCRDTEDDLSKSSSTFAYLELVLVPLSLVLVLFVANKLGWIVYSVMCLSLGMDFVYFFITIFKLVKQKLEAHQQDNNNDLEAQ</sequence>
<protein>
    <submittedName>
        <fullName evidence="1">Uncharacterized protein</fullName>
    </submittedName>
</protein>
<accession>A0ACB8YPV9</accession>
<organism evidence="1 2">
    <name type="scientific">Smallanthus sonchifolius</name>
    <dbReference type="NCBI Taxonomy" id="185202"/>
    <lineage>
        <taxon>Eukaryota</taxon>
        <taxon>Viridiplantae</taxon>
        <taxon>Streptophyta</taxon>
        <taxon>Embryophyta</taxon>
        <taxon>Tracheophyta</taxon>
        <taxon>Spermatophyta</taxon>
        <taxon>Magnoliopsida</taxon>
        <taxon>eudicotyledons</taxon>
        <taxon>Gunneridae</taxon>
        <taxon>Pentapetalae</taxon>
        <taxon>asterids</taxon>
        <taxon>campanulids</taxon>
        <taxon>Asterales</taxon>
        <taxon>Asteraceae</taxon>
        <taxon>Asteroideae</taxon>
        <taxon>Heliantheae alliance</taxon>
        <taxon>Millerieae</taxon>
        <taxon>Smallanthus</taxon>
    </lineage>
</organism>
<proteinExistence type="predicted"/>
<dbReference type="Proteomes" id="UP001056120">
    <property type="component" value="Linkage Group LG27"/>
</dbReference>
<keyword evidence="2" id="KW-1185">Reference proteome</keyword>
<evidence type="ECO:0000313" key="2">
    <source>
        <dbReference type="Proteomes" id="UP001056120"/>
    </source>
</evidence>
<comment type="caution">
    <text evidence="1">The sequence shown here is derived from an EMBL/GenBank/DDBJ whole genome shotgun (WGS) entry which is preliminary data.</text>
</comment>
<dbReference type="EMBL" id="CM042044">
    <property type="protein sequence ID" value="KAI3686050.1"/>
    <property type="molecule type" value="Genomic_DNA"/>
</dbReference>
<name>A0ACB8YPV9_9ASTR</name>